<evidence type="ECO:0000256" key="4">
    <source>
        <dbReference type="ARBA" id="ARBA00022989"/>
    </source>
</evidence>
<evidence type="ECO:0000313" key="9">
    <source>
        <dbReference type="Proteomes" id="UP001295423"/>
    </source>
</evidence>
<organism evidence="8 9">
    <name type="scientific">Cylindrotheca closterium</name>
    <dbReference type="NCBI Taxonomy" id="2856"/>
    <lineage>
        <taxon>Eukaryota</taxon>
        <taxon>Sar</taxon>
        <taxon>Stramenopiles</taxon>
        <taxon>Ochrophyta</taxon>
        <taxon>Bacillariophyta</taxon>
        <taxon>Bacillariophyceae</taxon>
        <taxon>Bacillariophycidae</taxon>
        <taxon>Bacillariales</taxon>
        <taxon>Bacillariaceae</taxon>
        <taxon>Cylindrotheca</taxon>
    </lineage>
</organism>
<feature type="transmembrane region" description="Helical" evidence="7">
    <location>
        <begin position="354"/>
        <end position="379"/>
    </location>
</feature>
<evidence type="ECO:0000256" key="1">
    <source>
        <dbReference type="ARBA" id="ARBA00004141"/>
    </source>
</evidence>
<accession>A0AAD2GF29</accession>
<dbReference type="Pfam" id="PF03381">
    <property type="entry name" value="CDC50"/>
    <property type="match status" value="1"/>
</dbReference>
<name>A0AAD2GF29_9STRA</name>
<proteinExistence type="inferred from homology"/>
<keyword evidence="9" id="KW-1185">Reference proteome</keyword>
<reference evidence="8" key="1">
    <citation type="submission" date="2023-08" db="EMBL/GenBank/DDBJ databases">
        <authorList>
            <person name="Audoor S."/>
            <person name="Bilcke G."/>
        </authorList>
    </citation>
    <scope>NUCLEOTIDE SEQUENCE</scope>
</reference>
<evidence type="ECO:0000256" key="5">
    <source>
        <dbReference type="ARBA" id="ARBA00023136"/>
    </source>
</evidence>
<dbReference type="GO" id="GO:0005783">
    <property type="term" value="C:endoplasmic reticulum"/>
    <property type="evidence" value="ECO:0007669"/>
    <property type="project" value="TreeGrafter"/>
</dbReference>
<keyword evidence="5 6" id="KW-0472">Membrane</keyword>
<protein>
    <submittedName>
        <fullName evidence="8">Uncharacterized protein</fullName>
    </submittedName>
</protein>
<sequence>MSRVDDDGEEDSVLDLADQLNRPPDVAIQQQRIKAWHPILDPEWMIYGYLILAVVLIPLGFKIKALSDSIVELHSIYDAKDQSLIDTTRTSDCRIGENYNQNKTCTIQFEAPEDMEPPVMIYYELNNFHQNHRFYSRSRDSFQLVGRVGKNRDPTFRALCEPLDVLGGKTLNPCGFVANTFFNDKISLIGGNDEDGLQLEMNEEGIAWRSDLEYKFGLPEGFQMQECPTVEECSGNSTCCQDNGFSCDSPARSKQDGKCYAYDYPEADTTRYLHETYPDMISPLEHVTNEHFVVWMRTETRPQFRKLYGWINQKIPKGEKIEFEIWSNYVVESFSGHKALIVTTTNMFGGKNQYIGVTFYGLGFTFLAFGIIFAVKHWFRPRRIADRKYLHFKEE</sequence>
<keyword evidence="4 7" id="KW-1133">Transmembrane helix</keyword>
<dbReference type="InterPro" id="IPR005045">
    <property type="entry name" value="CDC50/LEM3_fam"/>
</dbReference>
<evidence type="ECO:0000256" key="2">
    <source>
        <dbReference type="ARBA" id="ARBA00009457"/>
    </source>
</evidence>
<dbReference type="AlphaFoldDB" id="A0AAD2GF29"/>
<dbReference type="GO" id="GO:0005794">
    <property type="term" value="C:Golgi apparatus"/>
    <property type="evidence" value="ECO:0007669"/>
    <property type="project" value="TreeGrafter"/>
</dbReference>
<evidence type="ECO:0000313" key="8">
    <source>
        <dbReference type="EMBL" id="CAJ1970292.1"/>
    </source>
</evidence>
<evidence type="ECO:0000256" key="3">
    <source>
        <dbReference type="ARBA" id="ARBA00022692"/>
    </source>
</evidence>
<comment type="caution">
    <text evidence="8">The sequence shown here is derived from an EMBL/GenBank/DDBJ whole genome shotgun (WGS) entry which is preliminary data.</text>
</comment>
<dbReference type="Proteomes" id="UP001295423">
    <property type="component" value="Unassembled WGS sequence"/>
</dbReference>
<dbReference type="PANTHER" id="PTHR10926:SF0">
    <property type="entry name" value="CDC50, ISOFORM A"/>
    <property type="match status" value="1"/>
</dbReference>
<evidence type="ECO:0000256" key="6">
    <source>
        <dbReference type="PIRNR" id="PIRNR015840"/>
    </source>
</evidence>
<evidence type="ECO:0000256" key="7">
    <source>
        <dbReference type="SAM" id="Phobius"/>
    </source>
</evidence>
<gene>
    <name evidence="8" type="ORF">CYCCA115_LOCUS24312</name>
</gene>
<dbReference type="EMBL" id="CAKOGP040002491">
    <property type="protein sequence ID" value="CAJ1970292.1"/>
    <property type="molecule type" value="Genomic_DNA"/>
</dbReference>
<dbReference type="PIRSF" id="PIRSF015840">
    <property type="entry name" value="DUF284_TM_euk"/>
    <property type="match status" value="1"/>
</dbReference>
<comment type="similarity">
    <text evidence="2 6">Belongs to the CDC50/LEM3 family.</text>
</comment>
<dbReference type="PANTHER" id="PTHR10926">
    <property type="entry name" value="CELL CYCLE CONTROL PROTEIN 50"/>
    <property type="match status" value="1"/>
</dbReference>
<comment type="subcellular location">
    <subcellularLocation>
        <location evidence="1">Membrane</location>
        <topology evidence="1">Multi-pass membrane protein</topology>
    </subcellularLocation>
</comment>
<keyword evidence="3 7" id="KW-0812">Transmembrane</keyword>
<dbReference type="GO" id="GO:0005886">
    <property type="term" value="C:plasma membrane"/>
    <property type="evidence" value="ECO:0007669"/>
    <property type="project" value="TreeGrafter"/>
</dbReference>